<feature type="transmembrane region" description="Helical" evidence="8">
    <location>
        <begin position="46"/>
        <end position="67"/>
    </location>
</feature>
<dbReference type="PANTHER" id="PTHR43341:SF3">
    <property type="entry name" value="AMINO-ACID PERMEASE PB1C11.02-RELATED"/>
    <property type="match status" value="1"/>
</dbReference>
<keyword evidence="6 8" id="KW-0472">Membrane</keyword>
<evidence type="ECO:0000256" key="1">
    <source>
        <dbReference type="ARBA" id="ARBA00004141"/>
    </source>
</evidence>
<feature type="transmembrane region" description="Helical" evidence="8">
    <location>
        <begin position="269"/>
        <end position="288"/>
    </location>
</feature>
<feature type="region of interest" description="Disordered" evidence="7">
    <location>
        <begin position="1"/>
        <end position="22"/>
    </location>
</feature>
<dbReference type="RefSeq" id="XP_033385119.1">
    <property type="nucleotide sequence ID" value="XM_033525145.1"/>
</dbReference>
<keyword evidence="11" id="KW-1185">Reference proteome</keyword>
<name>A0A6A5XVX0_9PLEO</name>
<dbReference type="AlphaFoldDB" id="A0A6A5XVX0"/>
<evidence type="ECO:0000256" key="5">
    <source>
        <dbReference type="ARBA" id="ARBA00022989"/>
    </source>
</evidence>
<feature type="domain" description="Amino acid permease/ SLC12A" evidence="9">
    <location>
        <begin position="46"/>
        <end position="496"/>
    </location>
</feature>
<dbReference type="PANTHER" id="PTHR43341">
    <property type="entry name" value="AMINO ACID PERMEASE"/>
    <property type="match status" value="1"/>
</dbReference>
<feature type="transmembrane region" description="Helical" evidence="8">
    <location>
        <begin position="181"/>
        <end position="201"/>
    </location>
</feature>
<feature type="transmembrane region" description="Helical" evidence="8">
    <location>
        <begin position="394"/>
        <end position="415"/>
    </location>
</feature>
<dbReference type="Pfam" id="PF00324">
    <property type="entry name" value="AA_permease"/>
    <property type="match status" value="1"/>
</dbReference>
<dbReference type="GO" id="GO:0015171">
    <property type="term" value="F:amino acid transmembrane transporter activity"/>
    <property type="evidence" value="ECO:0007669"/>
    <property type="project" value="TreeGrafter"/>
</dbReference>
<proteinExistence type="predicted"/>
<evidence type="ECO:0000256" key="3">
    <source>
        <dbReference type="ARBA" id="ARBA00022692"/>
    </source>
</evidence>
<feature type="transmembrane region" description="Helical" evidence="8">
    <location>
        <begin position="469"/>
        <end position="486"/>
    </location>
</feature>
<sequence length="531" mass="58081">MDPSPDKPGLVPTDTKTSSPSRAEYEASLHARKHDKLNRALSNRQVQMIAIGGTIGTGLFLGTGKALATGGPASLLICYLIVGVIIYITMLSLGEMAAFMPIAGSFCTYSTRFVDEALGFALTWNYWFNDAVSTASDLVAVQLVLKYWSDNFPGWAISLVFWVFLMACNIASVRLYGEIEYWLSILKVITIFVFIILGGAVNAGGNTEGHYIGGENWRIPGAPFVDGIGGFASVFVTAAFAYGGTESIAITAGETKNPAKNLPRVVKNVFWRILFFYVLASVIIGLNVPYNYPNLSTKTSRTSPFTIVFQMAGAHSAGSVINAVILTSVISAGNHALFAGARLMYTLAVEGHAPACFGKLNRQRVPWVGVLLTGAISALCFGASFIGAGDLWNWLQNIVGVSNQLSWISIGLTSIRFRAALKAQGKTHLLPFRNWTYPVGPYFCVILNIFLVLVQGWKCFSPTFKAVDFVSYYIEIAIMLLMYVGWKVVKRTKIVRLSEMDLETDTYTIEVEHASSIEKVPIWRKALNWLA</sequence>
<evidence type="ECO:0000256" key="8">
    <source>
        <dbReference type="SAM" id="Phobius"/>
    </source>
</evidence>
<dbReference type="OrthoDB" id="3900342at2759"/>
<comment type="subcellular location">
    <subcellularLocation>
        <location evidence="1">Membrane</location>
        <topology evidence="1">Multi-pass membrane protein</topology>
    </subcellularLocation>
</comment>
<feature type="transmembrane region" description="Helical" evidence="8">
    <location>
        <begin position="308"/>
        <end position="332"/>
    </location>
</feature>
<dbReference type="Proteomes" id="UP000799778">
    <property type="component" value="Unassembled WGS sequence"/>
</dbReference>
<evidence type="ECO:0000256" key="4">
    <source>
        <dbReference type="ARBA" id="ARBA00022970"/>
    </source>
</evidence>
<evidence type="ECO:0000313" key="11">
    <source>
        <dbReference type="Proteomes" id="UP000799778"/>
    </source>
</evidence>
<dbReference type="InterPro" id="IPR004841">
    <property type="entry name" value="AA-permease/SLC12A_dom"/>
</dbReference>
<dbReference type="GeneID" id="54282542"/>
<dbReference type="EMBL" id="ML978069">
    <property type="protein sequence ID" value="KAF2016780.1"/>
    <property type="molecule type" value="Genomic_DNA"/>
</dbReference>
<keyword evidence="4" id="KW-0029">Amino-acid transport</keyword>
<evidence type="ECO:0000259" key="9">
    <source>
        <dbReference type="Pfam" id="PF00324"/>
    </source>
</evidence>
<dbReference type="PROSITE" id="PS00218">
    <property type="entry name" value="AMINO_ACID_PERMEASE_1"/>
    <property type="match status" value="1"/>
</dbReference>
<dbReference type="Gene3D" id="1.20.1740.10">
    <property type="entry name" value="Amino acid/polyamine transporter I"/>
    <property type="match status" value="1"/>
</dbReference>
<feature type="transmembrane region" description="Helical" evidence="8">
    <location>
        <begin position="367"/>
        <end position="388"/>
    </location>
</feature>
<accession>A0A6A5XVX0</accession>
<feature type="transmembrane region" description="Helical" evidence="8">
    <location>
        <begin position="435"/>
        <end position="457"/>
    </location>
</feature>
<reference evidence="10" key="1">
    <citation type="journal article" date="2020" name="Stud. Mycol.">
        <title>101 Dothideomycetes genomes: a test case for predicting lifestyles and emergence of pathogens.</title>
        <authorList>
            <person name="Haridas S."/>
            <person name="Albert R."/>
            <person name="Binder M."/>
            <person name="Bloem J."/>
            <person name="Labutti K."/>
            <person name="Salamov A."/>
            <person name="Andreopoulos B."/>
            <person name="Baker S."/>
            <person name="Barry K."/>
            <person name="Bills G."/>
            <person name="Bluhm B."/>
            <person name="Cannon C."/>
            <person name="Castanera R."/>
            <person name="Culley D."/>
            <person name="Daum C."/>
            <person name="Ezra D."/>
            <person name="Gonzalez J."/>
            <person name="Henrissat B."/>
            <person name="Kuo A."/>
            <person name="Liang C."/>
            <person name="Lipzen A."/>
            <person name="Lutzoni F."/>
            <person name="Magnuson J."/>
            <person name="Mondo S."/>
            <person name="Nolan M."/>
            <person name="Ohm R."/>
            <person name="Pangilinan J."/>
            <person name="Park H.-J."/>
            <person name="Ramirez L."/>
            <person name="Alfaro M."/>
            <person name="Sun H."/>
            <person name="Tritt A."/>
            <person name="Yoshinaga Y."/>
            <person name="Zwiers L.-H."/>
            <person name="Turgeon B."/>
            <person name="Goodwin S."/>
            <person name="Spatafora J."/>
            <person name="Crous P."/>
            <person name="Grigoriev I."/>
        </authorList>
    </citation>
    <scope>NUCLEOTIDE SEQUENCE</scope>
    <source>
        <strain evidence="10">CBS 175.79</strain>
    </source>
</reference>
<keyword evidence="2" id="KW-0813">Transport</keyword>
<feature type="transmembrane region" description="Helical" evidence="8">
    <location>
        <begin position="73"/>
        <end position="93"/>
    </location>
</feature>
<dbReference type="InterPro" id="IPR050524">
    <property type="entry name" value="APC_YAT"/>
</dbReference>
<evidence type="ECO:0000256" key="7">
    <source>
        <dbReference type="SAM" id="MobiDB-lite"/>
    </source>
</evidence>
<dbReference type="FunFam" id="1.20.1740.10:FF:000001">
    <property type="entry name" value="Amino acid permease"/>
    <property type="match status" value="1"/>
</dbReference>
<dbReference type="PIRSF" id="PIRSF006060">
    <property type="entry name" value="AA_transporter"/>
    <property type="match status" value="1"/>
</dbReference>
<keyword evidence="3 8" id="KW-0812">Transmembrane</keyword>
<dbReference type="InterPro" id="IPR004840">
    <property type="entry name" value="Amino_acid_permease_CS"/>
</dbReference>
<evidence type="ECO:0000256" key="2">
    <source>
        <dbReference type="ARBA" id="ARBA00022448"/>
    </source>
</evidence>
<evidence type="ECO:0000256" key="6">
    <source>
        <dbReference type="ARBA" id="ARBA00023136"/>
    </source>
</evidence>
<protein>
    <recommendedName>
        <fullName evidence="9">Amino acid permease/ SLC12A domain-containing protein</fullName>
    </recommendedName>
</protein>
<dbReference type="GO" id="GO:0016020">
    <property type="term" value="C:membrane"/>
    <property type="evidence" value="ECO:0007669"/>
    <property type="project" value="UniProtKB-SubCell"/>
</dbReference>
<evidence type="ECO:0000313" key="10">
    <source>
        <dbReference type="EMBL" id="KAF2016780.1"/>
    </source>
</evidence>
<keyword evidence="5 8" id="KW-1133">Transmembrane helix</keyword>
<gene>
    <name evidence="10" type="ORF">BU24DRAFT_392159</name>
</gene>
<feature type="transmembrane region" description="Helical" evidence="8">
    <location>
        <begin position="155"/>
        <end position="175"/>
    </location>
</feature>
<organism evidence="10 11">
    <name type="scientific">Aaosphaeria arxii CBS 175.79</name>
    <dbReference type="NCBI Taxonomy" id="1450172"/>
    <lineage>
        <taxon>Eukaryota</taxon>
        <taxon>Fungi</taxon>
        <taxon>Dikarya</taxon>
        <taxon>Ascomycota</taxon>
        <taxon>Pezizomycotina</taxon>
        <taxon>Dothideomycetes</taxon>
        <taxon>Pleosporomycetidae</taxon>
        <taxon>Pleosporales</taxon>
        <taxon>Pleosporales incertae sedis</taxon>
        <taxon>Aaosphaeria</taxon>
    </lineage>
</organism>